<dbReference type="EMBL" id="BMLQ01000004">
    <property type="protein sequence ID" value="GGO45389.1"/>
    <property type="molecule type" value="Genomic_DNA"/>
</dbReference>
<reference evidence="7" key="1">
    <citation type="journal article" date="2019" name="Int. J. Syst. Evol. Microbiol.">
        <title>The Global Catalogue of Microorganisms (GCM) 10K type strain sequencing project: providing services to taxonomists for standard genome sequencing and annotation.</title>
        <authorList>
            <consortium name="The Broad Institute Genomics Platform"/>
            <consortium name="The Broad Institute Genome Sequencing Center for Infectious Disease"/>
            <person name="Wu L."/>
            <person name="Ma J."/>
        </authorList>
    </citation>
    <scope>NUCLEOTIDE SEQUENCE [LARGE SCALE GENOMIC DNA]</scope>
    <source>
        <strain evidence="7">CGMCC 1.7064</strain>
    </source>
</reference>
<comment type="caution">
    <text evidence="6">The sequence shown here is derived from an EMBL/GenBank/DDBJ whole genome shotgun (WGS) entry which is preliminary data.</text>
</comment>
<comment type="catalytic activity">
    <reaction evidence="3">
        <text>[thioredoxin]-dithiol + NADP(+) = [thioredoxin]-disulfide + NADPH + H(+)</text>
        <dbReference type="Rhea" id="RHEA:20345"/>
        <dbReference type="Rhea" id="RHEA-COMP:10698"/>
        <dbReference type="Rhea" id="RHEA-COMP:10700"/>
        <dbReference type="ChEBI" id="CHEBI:15378"/>
        <dbReference type="ChEBI" id="CHEBI:29950"/>
        <dbReference type="ChEBI" id="CHEBI:50058"/>
        <dbReference type="ChEBI" id="CHEBI:57783"/>
        <dbReference type="ChEBI" id="CHEBI:58349"/>
        <dbReference type="EC" id="1.8.1.9"/>
    </reaction>
</comment>
<name>A0ABQ2LZQ5_9MICC</name>
<protein>
    <submittedName>
        <fullName evidence="6">Pyridine nucleotide-disulfide oxidoreductase</fullName>
    </submittedName>
</protein>
<dbReference type="Proteomes" id="UP000642509">
    <property type="component" value="Unassembled WGS sequence"/>
</dbReference>
<dbReference type="PRINTS" id="PR00469">
    <property type="entry name" value="PNDRDTASEII"/>
</dbReference>
<dbReference type="Pfam" id="PF07992">
    <property type="entry name" value="Pyr_redox_2"/>
    <property type="match status" value="1"/>
</dbReference>
<organism evidence="6 7">
    <name type="scientific">Citricoccus zhacaiensis</name>
    <dbReference type="NCBI Taxonomy" id="489142"/>
    <lineage>
        <taxon>Bacteria</taxon>
        <taxon>Bacillati</taxon>
        <taxon>Actinomycetota</taxon>
        <taxon>Actinomycetes</taxon>
        <taxon>Micrococcales</taxon>
        <taxon>Micrococcaceae</taxon>
        <taxon>Citricoccus</taxon>
    </lineage>
</organism>
<dbReference type="Gene3D" id="3.50.50.60">
    <property type="entry name" value="FAD/NAD(P)-binding domain"/>
    <property type="match status" value="2"/>
</dbReference>
<proteinExistence type="predicted"/>
<dbReference type="InterPro" id="IPR050097">
    <property type="entry name" value="Ferredoxin-NADP_redctase_2"/>
</dbReference>
<feature type="region of interest" description="Disordered" evidence="4">
    <location>
        <begin position="301"/>
        <end position="321"/>
    </location>
</feature>
<gene>
    <name evidence="6" type="ORF">GCM10010977_18030</name>
</gene>
<evidence type="ECO:0000256" key="4">
    <source>
        <dbReference type="SAM" id="MobiDB-lite"/>
    </source>
</evidence>
<dbReference type="PANTHER" id="PTHR48105">
    <property type="entry name" value="THIOREDOXIN REDUCTASE 1-RELATED-RELATED"/>
    <property type="match status" value="1"/>
</dbReference>
<evidence type="ECO:0000313" key="7">
    <source>
        <dbReference type="Proteomes" id="UP000642509"/>
    </source>
</evidence>
<evidence type="ECO:0000256" key="3">
    <source>
        <dbReference type="ARBA" id="ARBA00048132"/>
    </source>
</evidence>
<evidence type="ECO:0000256" key="2">
    <source>
        <dbReference type="ARBA" id="ARBA00023002"/>
    </source>
</evidence>
<dbReference type="InterPro" id="IPR023753">
    <property type="entry name" value="FAD/NAD-binding_dom"/>
</dbReference>
<evidence type="ECO:0000313" key="6">
    <source>
        <dbReference type="EMBL" id="GGO45389.1"/>
    </source>
</evidence>
<evidence type="ECO:0000259" key="5">
    <source>
        <dbReference type="Pfam" id="PF07992"/>
    </source>
</evidence>
<sequence>MSCDLPPILDALVVGGGPAGLSAATWLGRYRRSTLVVDAGHQRNLSAVRAHGLLGRDPTTPQELLGEARAGLEQYSHVSLWQGTVSTLRQIDDGLFRAVVDGTEVFAHRVVLATGVRDQVPEIAGFHDHYGTDVHHCPACDGYTARDQVVIILGTGEQLPAFAAELLDWAAGVRIITDTSGRFDDDQRAVLDGQGIEVVDGAAEALVGAPGALLGVRLAGGELVEGDRVFFSYAHHAANGLAEQLGCQLDHEGRIAVNDFQLSSVDGVYAAGDITAGLQLVPIAIGKGTAAGVACATSLRGHSTSSAAPTPAPPTRWFTAG</sequence>
<dbReference type="InterPro" id="IPR036188">
    <property type="entry name" value="FAD/NAD-bd_sf"/>
</dbReference>
<feature type="domain" description="FAD/NAD(P)-binding" evidence="5">
    <location>
        <begin position="10"/>
        <end position="288"/>
    </location>
</feature>
<dbReference type="SUPFAM" id="SSF51905">
    <property type="entry name" value="FAD/NAD(P)-binding domain"/>
    <property type="match status" value="1"/>
</dbReference>
<dbReference type="RefSeq" id="WP_188805818.1">
    <property type="nucleotide sequence ID" value="NZ_BAAAOU010000005.1"/>
</dbReference>
<dbReference type="PRINTS" id="PR00368">
    <property type="entry name" value="FADPNR"/>
</dbReference>
<keyword evidence="7" id="KW-1185">Reference proteome</keyword>
<keyword evidence="1" id="KW-0285">Flavoprotein</keyword>
<evidence type="ECO:0000256" key="1">
    <source>
        <dbReference type="ARBA" id="ARBA00022630"/>
    </source>
</evidence>
<accession>A0ABQ2LZQ5</accession>
<keyword evidence="2" id="KW-0560">Oxidoreductase</keyword>